<dbReference type="AlphaFoldDB" id="A0A1C3VL45"/>
<organism evidence="1 2">
    <name type="scientific">Rhizobium hainanense</name>
    <dbReference type="NCBI Taxonomy" id="52131"/>
    <lineage>
        <taxon>Bacteria</taxon>
        <taxon>Pseudomonadati</taxon>
        <taxon>Pseudomonadota</taxon>
        <taxon>Alphaproteobacteria</taxon>
        <taxon>Hyphomicrobiales</taxon>
        <taxon>Rhizobiaceae</taxon>
        <taxon>Rhizobium/Agrobacterium group</taxon>
        <taxon>Rhizobium</taxon>
    </lineage>
</organism>
<dbReference type="OrthoDB" id="8383643at2"/>
<accession>A0A1C3VL45</accession>
<sequence>MSRQAANIIDFQAYRDAREKTSAVASSAGATWPAQPFLMWVPFVGFIPVMPFGNQTYGS</sequence>
<name>A0A1C3VL45_9HYPH</name>
<keyword evidence="2" id="KW-1185">Reference proteome</keyword>
<gene>
    <name evidence="1" type="ORF">GA0061100_106369</name>
</gene>
<dbReference type="EMBL" id="FMAC01000006">
    <property type="protein sequence ID" value="SCB28428.1"/>
    <property type="molecule type" value="Genomic_DNA"/>
</dbReference>
<evidence type="ECO:0000313" key="2">
    <source>
        <dbReference type="Proteomes" id="UP000186228"/>
    </source>
</evidence>
<proteinExistence type="predicted"/>
<reference evidence="2" key="1">
    <citation type="submission" date="2016-08" db="EMBL/GenBank/DDBJ databases">
        <authorList>
            <person name="Varghese N."/>
            <person name="Submissions Spin"/>
        </authorList>
    </citation>
    <scope>NUCLEOTIDE SEQUENCE [LARGE SCALE GENOMIC DNA]</scope>
    <source>
        <strain evidence="2">CCBAU 57015</strain>
    </source>
</reference>
<evidence type="ECO:0000313" key="1">
    <source>
        <dbReference type="EMBL" id="SCB28428.1"/>
    </source>
</evidence>
<protein>
    <submittedName>
        <fullName evidence="1">Uncharacterized protein</fullName>
    </submittedName>
</protein>
<dbReference type="STRING" id="52131.GA0061100_106369"/>
<dbReference type="Proteomes" id="UP000186228">
    <property type="component" value="Unassembled WGS sequence"/>
</dbReference>
<dbReference type="RefSeq" id="WP_075854672.1">
    <property type="nucleotide sequence ID" value="NZ_FMAC01000006.1"/>
</dbReference>